<dbReference type="Gene3D" id="3.30.420.10">
    <property type="entry name" value="Ribonuclease H-like superfamily/Ribonuclease H"/>
    <property type="match status" value="1"/>
</dbReference>
<dbReference type="InterPro" id="IPR001098">
    <property type="entry name" value="DNA-dir_DNA_pol_A_palm_dom"/>
</dbReference>
<keyword evidence="12 16" id="KW-0238">DNA-binding</keyword>
<evidence type="ECO:0000313" key="19">
    <source>
        <dbReference type="EMBL" id="MBE5040368.1"/>
    </source>
</evidence>
<dbReference type="InterPro" id="IPR019760">
    <property type="entry name" value="DNA-dir_DNA_pol_A_CS"/>
</dbReference>
<dbReference type="NCBIfam" id="TIGR00593">
    <property type="entry name" value="pola"/>
    <property type="match status" value="1"/>
</dbReference>
<dbReference type="Pfam" id="PF01367">
    <property type="entry name" value="5_3_exonuc"/>
    <property type="match status" value="1"/>
</dbReference>
<dbReference type="InterPro" id="IPR029060">
    <property type="entry name" value="PIN-like_dom_sf"/>
</dbReference>
<dbReference type="Pfam" id="PF22619">
    <property type="entry name" value="DNA_polI_exo1"/>
    <property type="match status" value="1"/>
</dbReference>
<evidence type="ECO:0000256" key="5">
    <source>
        <dbReference type="ARBA" id="ARBA00022695"/>
    </source>
</evidence>
<dbReference type="Gene3D" id="1.10.150.20">
    <property type="entry name" value="5' to 3' exonuclease, C-terminal subdomain"/>
    <property type="match status" value="2"/>
</dbReference>
<dbReference type="InterPro" id="IPR012337">
    <property type="entry name" value="RNaseH-like_sf"/>
</dbReference>
<dbReference type="FunFam" id="1.20.1060.10:FF:000001">
    <property type="entry name" value="DNA polymerase I"/>
    <property type="match status" value="1"/>
</dbReference>
<keyword evidence="4 16" id="KW-0808">Transferase</keyword>
<evidence type="ECO:0000256" key="16">
    <source>
        <dbReference type="RuleBase" id="RU004460"/>
    </source>
</evidence>
<name>A0A9D5LYJ3_9FIRM</name>
<evidence type="ECO:0000256" key="9">
    <source>
        <dbReference type="ARBA" id="ARBA00022801"/>
    </source>
</evidence>
<dbReference type="Gene3D" id="3.30.70.370">
    <property type="match status" value="1"/>
</dbReference>
<dbReference type="SUPFAM" id="SSF88723">
    <property type="entry name" value="PIN domain-like"/>
    <property type="match status" value="1"/>
</dbReference>
<dbReference type="GO" id="GO:0008409">
    <property type="term" value="F:5'-3' exonuclease activity"/>
    <property type="evidence" value="ECO:0007669"/>
    <property type="project" value="UniProtKB-UniRule"/>
</dbReference>
<dbReference type="GO" id="GO:0003887">
    <property type="term" value="F:DNA-directed DNA polymerase activity"/>
    <property type="evidence" value="ECO:0007669"/>
    <property type="project" value="UniProtKB-UniRule"/>
</dbReference>
<dbReference type="FunFam" id="3.40.50.1010:FF:000001">
    <property type="entry name" value="DNA polymerase I"/>
    <property type="match status" value="1"/>
</dbReference>
<evidence type="ECO:0000256" key="7">
    <source>
        <dbReference type="ARBA" id="ARBA00022722"/>
    </source>
</evidence>
<dbReference type="SMART" id="SM00475">
    <property type="entry name" value="53EXOc"/>
    <property type="match status" value="1"/>
</dbReference>
<dbReference type="InterPro" id="IPR008918">
    <property type="entry name" value="HhH2"/>
</dbReference>
<evidence type="ECO:0000313" key="20">
    <source>
        <dbReference type="Proteomes" id="UP000806542"/>
    </source>
</evidence>
<dbReference type="InterPro" id="IPR054690">
    <property type="entry name" value="DNA_polI_exonuclease"/>
</dbReference>
<dbReference type="EC" id="2.7.7.7" evidence="2 15"/>
<keyword evidence="10 16" id="KW-0269">Exonuclease</keyword>
<keyword evidence="7" id="KW-0540">Nuclease</keyword>
<reference evidence="19" key="1">
    <citation type="submission" date="2020-10" db="EMBL/GenBank/DDBJ databases">
        <title>ChiBAC.</title>
        <authorList>
            <person name="Zenner C."/>
            <person name="Hitch T.C.A."/>
            <person name="Clavel T."/>
        </authorList>
    </citation>
    <scope>NUCLEOTIDE SEQUENCE</scope>
    <source>
        <strain evidence="19">DSM 107454</strain>
    </source>
</reference>
<evidence type="ECO:0000256" key="13">
    <source>
        <dbReference type="ARBA" id="ARBA00023204"/>
    </source>
</evidence>
<evidence type="ECO:0000256" key="12">
    <source>
        <dbReference type="ARBA" id="ARBA00023125"/>
    </source>
</evidence>
<dbReference type="Proteomes" id="UP000806542">
    <property type="component" value="Unassembled WGS sequence"/>
</dbReference>
<comment type="function">
    <text evidence="16">In addition to polymerase activity, this DNA polymerase exhibits 5'-3' exonuclease activity.</text>
</comment>
<dbReference type="GO" id="GO:0006261">
    <property type="term" value="P:DNA-templated DNA replication"/>
    <property type="evidence" value="ECO:0007669"/>
    <property type="project" value="UniProtKB-UniRule"/>
</dbReference>
<dbReference type="SUPFAM" id="SSF47807">
    <property type="entry name" value="5' to 3' exonuclease, C-terminal subdomain"/>
    <property type="match status" value="1"/>
</dbReference>
<comment type="subunit">
    <text evidence="16">Single-chain monomer with multiple functions.</text>
</comment>
<sequence length="877" mass="98664">MEKLLIVDGNSILNRAYYGIRILTAPDGTPTNAVYGFLNILYKYLEEEKPDYLCVAFDVKAKTFRHKMYDLYKAQRKPAPEDFLAQIPLIKEVLAAMNCACIEKEGYEADDLIGTVSLLCEEKGIECRILTGDKDDLQLASENTVIKLVVTRMGQTTTTDYGRQEVEQKYGVTPEEYIEVKALMGDASDNIPGVKGIGEKTAFSLIQEYKSIDAIYDRLEELNVSPSVRKKLTEGQSNALLSKKLSVIDRHVPLDYDFASFRIQKPNLSVLRPLFLRLNFQSFLRRLPAETAGEDNGIEKIHAELKRIEENRLSAILKPDEHWSYVLDWKEGAPALYFTADGKTVFGVSDISRAGLQTFFSDADIWKCGYNVKEDLLKLHNLDIQFCGIGFDIMLAAYLAEPTRSGYDLGTLCSAYLHVQLEDAALHVEEDGQLTMDFGSGNKENRQIVADRVSAVFALHSYFAEKLEKDGQHTLYYDIELPLAEVLADMQETGVYVDKEALSQFGKTLSERITGLTSEIYEQADEEFNINSPKQLGVILFDKLKLPGGKKNKNGYSTNAEVLGRLAGKHPVIDLILEYRKLTKLQSTYVEGLLPMIDLKTGRIHSNFNQTVTATGRISSTEPNLQNIPVRTELGREIRRMFIAEGDRCLVDADYSQIELRVLAHISGDKTMQEAFVNHLDIHAQTASQVFGVPIEQVTPAMRSRAKAVNFGIVYGIGAFSLAQDLHIPIKEADAYIKGYLQHYPLVDAYMKKTVEDARTNGYVSTLMGRRRYMPELRASNRNVQAFGERVAMNAPIQGTAADIIKAAMVRVYARLKSEKLKSKLILQVHDELIVEALPDETDRVKQILREEMENACKMNVPLEVDLHSGKSWFDTK</sequence>
<keyword evidence="20" id="KW-1185">Reference proteome</keyword>
<dbReference type="GO" id="GO:0003677">
    <property type="term" value="F:DNA binding"/>
    <property type="evidence" value="ECO:0007669"/>
    <property type="project" value="UniProtKB-UniRule"/>
</dbReference>
<dbReference type="Pfam" id="PF00476">
    <property type="entry name" value="DNA_pol_A"/>
    <property type="match status" value="1"/>
</dbReference>
<dbReference type="CDD" id="cd09859">
    <property type="entry name" value="PIN_53EXO"/>
    <property type="match status" value="1"/>
</dbReference>
<protein>
    <recommendedName>
        <fullName evidence="3 15">DNA polymerase I</fullName>
        <ecNumber evidence="2 15">2.7.7.7</ecNumber>
    </recommendedName>
</protein>
<dbReference type="FunFam" id="1.10.150.20:FF:000003">
    <property type="entry name" value="DNA polymerase I"/>
    <property type="match status" value="1"/>
</dbReference>
<evidence type="ECO:0000259" key="17">
    <source>
        <dbReference type="SMART" id="SM00475"/>
    </source>
</evidence>
<dbReference type="CDD" id="cd09898">
    <property type="entry name" value="H3TH_53EXO"/>
    <property type="match status" value="1"/>
</dbReference>
<evidence type="ECO:0000256" key="10">
    <source>
        <dbReference type="ARBA" id="ARBA00022839"/>
    </source>
</evidence>
<dbReference type="CDD" id="cd08637">
    <property type="entry name" value="DNA_pol_A_pol_I_C"/>
    <property type="match status" value="1"/>
</dbReference>
<dbReference type="InterPro" id="IPR002421">
    <property type="entry name" value="5-3_exonuclease"/>
</dbReference>
<evidence type="ECO:0000256" key="14">
    <source>
        <dbReference type="ARBA" id="ARBA00049244"/>
    </source>
</evidence>
<evidence type="ECO:0000256" key="11">
    <source>
        <dbReference type="ARBA" id="ARBA00022932"/>
    </source>
</evidence>
<dbReference type="InterPro" id="IPR020046">
    <property type="entry name" value="5-3_exonucl_a-hlix_arch_N"/>
</dbReference>
<dbReference type="PANTHER" id="PTHR10133:SF27">
    <property type="entry name" value="DNA POLYMERASE NU"/>
    <property type="match status" value="1"/>
</dbReference>
<evidence type="ECO:0000256" key="3">
    <source>
        <dbReference type="ARBA" id="ARBA00020311"/>
    </source>
</evidence>
<evidence type="ECO:0000256" key="1">
    <source>
        <dbReference type="ARBA" id="ARBA00007705"/>
    </source>
</evidence>
<keyword evidence="11 16" id="KW-0239">DNA-directed DNA polymerase</keyword>
<keyword evidence="6 16" id="KW-0235">DNA replication</keyword>
<keyword evidence="9 16" id="KW-0378">Hydrolase</keyword>
<accession>A0A9D5LYJ3</accession>
<evidence type="ECO:0000259" key="18">
    <source>
        <dbReference type="SMART" id="SM00482"/>
    </source>
</evidence>
<dbReference type="SUPFAM" id="SSF56672">
    <property type="entry name" value="DNA/RNA polymerases"/>
    <property type="match status" value="1"/>
</dbReference>
<dbReference type="NCBIfam" id="NF004397">
    <property type="entry name" value="PRK05755.1"/>
    <property type="match status" value="1"/>
</dbReference>
<comment type="caution">
    <text evidence="19">The sequence shown here is derived from an EMBL/GenBank/DDBJ whole genome shotgun (WGS) entry which is preliminary data.</text>
</comment>
<evidence type="ECO:0000256" key="6">
    <source>
        <dbReference type="ARBA" id="ARBA00022705"/>
    </source>
</evidence>
<feature type="domain" description="5'-3' exonuclease" evidence="17">
    <location>
        <begin position="2"/>
        <end position="264"/>
    </location>
</feature>
<dbReference type="PANTHER" id="PTHR10133">
    <property type="entry name" value="DNA POLYMERASE I"/>
    <property type="match status" value="1"/>
</dbReference>
<dbReference type="EMBL" id="JADCKB010000014">
    <property type="protein sequence ID" value="MBE5040368.1"/>
    <property type="molecule type" value="Genomic_DNA"/>
</dbReference>
<proteinExistence type="inferred from homology"/>
<dbReference type="InterPro" id="IPR018320">
    <property type="entry name" value="DNA_polymerase_1"/>
</dbReference>
<dbReference type="InterPro" id="IPR020045">
    <property type="entry name" value="DNA_polI_H3TH"/>
</dbReference>
<keyword evidence="13 16" id="KW-0234">DNA repair</keyword>
<evidence type="ECO:0000256" key="2">
    <source>
        <dbReference type="ARBA" id="ARBA00012417"/>
    </source>
</evidence>
<dbReference type="RefSeq" id="WP_226392918.1">
    <property type="nucleotide sequence ID" value="NZ_JADCKB010000014.1"/>
</dbReference>
<keyword evidence="8 16" id="KW-0227">DNA damage</keyword>
<dbReference type="FunFam" id="1.10.150.20:FF:000002">
    <property type="entry name" value="DNA polymerase I"/>
    <property type="match status" value="1"/>
</dbReference>
<dbReference type="PROSITE" id="PS00447">
    <property type="entry name" value="DNA_POLYMERASE_A"/>
    <property type="match status" value="1"/>
</dbReference>
<dbReference type="SUPFAM" id="SSF53098">
    <property type="entry name" value="Ribonuclease H-like"/>
    <property type="match status" value="1"/>
</dbReference>
<dbReference type="Gene3D" id="1.20.1060.10">
    <property type="entry name" value="Taq DNA Polymerase, Chain T, domain 4"/>
    <property type="match status" value="1"/>
</dbReference>
<dbReference type="PRINTS" id="PR00868">
    <property type="entry name" value="DNAPOLI"/>
</dbReference>
<evidence type="ECO:0000256" key="4">
    <source>
        <dbReference type="ARBA" id="ARBA00022679"/>
    </source>
</evidence>
<evidence type="ECO:0000256" key="15">
    <source>
        <dbReference type="NCBIfam" id="TIGR00593"/>
    </source>
</evidence>
<feature type="domain" description="DNA-directed DNA polymerase family A palm" evidence="18">
    <location>
        <begin position="635"/>
        <end position="841"/>
    </location>
</feature>
<dbReference type="SMART" id="SM00482">
    <property type="entry name" value="POLAc"/>
    <property type="match status" value="1"/>
</dbReference>
<dbReference type="InterPro" id="IPR036397">
    <property type="entry name" value="RNaseH_sf"/>
</dbReference>
<comment type="catalytic activity">
    <reaction evidence="14 16">
        <text>DNA(n) + a 2'-deoxyribonucleoside 5'-triphosphate = DNA(n+1) + diphosphate</text>
        <dbReference type="Rhea" id="RHEA:22508"/>
        <dbReference type="Rhea" id="RHEA-COMP:17339"/>
        <dbReference type="Rhea" id="RHEA-COMP:17340"/>
        <dbReference type="ChEBI" id="CHEBI:33019"/>
        <dbReference type="ChEBI" id="CHEBI:61560"/>
        <dbReference type="ChEBI" id="CHEBI:173112"/>
        <dbReference type="EC" id="2.7.7.7"/>
    </reaction>
</comment>
<organism evidence="19 20">
    <name type="scientific">Ructibacterium gallinarum</name>
    <dbReference type="NCBI Taxonomy" id="2779355"/>
    <lineage>
        <taxon>Bacteria</taxon>
        <taxon>Bacillati</taxon>
        <taxon>Bacillota</taxon>
        <taxon>Clostridia</taxon>
        <taxon>Eubacteriales</taxon>
        <taxon>Oscillospiraceae</taxon>
        <taxon>Ructibacterium</taxon>
    </lineage>
</organism>
<dbReference type="Gene3D" id="3.40.50.1010">
    <property type="entry name" value="5'-nuclease"/>
    <property type="match status" value="1"/>
</dbReference>
<dbReference type="Pfam" id="PF02739">
    <property type="entry name" value="5_3_exonuc_N"/>
    <property type="match status" value="1"/>
</dbReference>
<dbReference type="AlphaFoldDB" id="A0A9D5LYJ3"/>
<dbReference type="InterPro" id="IPR036279">
    <property type="entry name" value="5-3_exonuclease_C_sf"/>
</dbReference>
<keyword evidence="5 16" id="KW-0548">Nucleotidyltransferase</keyword>
<dbReference type="CDD" id="cd06140">
    <property type="entry name" value="DNA_polA_I_Bacillus_like_exo"/>
    <property type="match status" value="1"/>
</dbReference>
<dbReference type="GO" id="GO:0006302">
    <property type="term" value="P:double-strand break repair"/>
    <property type="evidence" value="ECO:0007669"/>
    <property type="project" value="TreeGrafter"/>
</dbReference>
<comment type="similarity">
    <text evidence="1 16">Belongs to the DNA polymerase type-A family.</text>
</comment>
<dbReference type="SMART" id="SM00279">
    <property type="entry name" value="HhH2"/>
    <property type="match status" value="1"/>
</dbReference>
<evidence type="ECO:0000256" key="8">
    <source>
        <dbReference type="ARBA" id="ARBA00022763"/>
    </source>
</evidence>
<gene>
    <name evidence="16 19" type="primary">polA</name>
    <name evidence="19" type="ORF">INF28_07820</name>
</gene>
<dbReference type="InterPro" id="IPR043502">
    <property type="entry name" value="DNA/RNA_pol_sf"/>
</dbReference>
<dbReference type="InterPro" id="IPR002298">
    <property type="entry name" value="DNA_polymerase_A"/>
</dbReference>